<protein>
    <submittedName>
        <fullName evidence="1">Uncharacterized protein</fullName>
    </submittedName>
</protein>
<evidence type="ECO:0000313" key="2">
    <source>
        <dbReference type="Proteomes" id="UP000309997"/>
    </source>
</evidence>
<dbReference type="EMBL" id="RCHU02000008">
    <property type="protein sequence ID" value="KAL3582225.1"/>
    <property type="molecule type" value="Genomic_DNA"/>
</dbReference>
<accession>A0ACC4BV23</accession>
<gene>
    <name evidence="1" type="ORF">D5086_016557</name>
</gene>
<evidence type="ECO:0000313" key="1">
    <source>
        <dbReference type="EMBL" id="KAL3582225.1"/>
    </source>
</evidence>
<name>A0ACC4BV23_POPAL</name>
<reference evidence="1 2" key="1">
    <citation type="journal article" date="2024" name="Plant Biotechnol. J.">
        <title>Genome and CRISPR/Cas9 system of a widespread forest tree (Populus alba) in the world.</title>
        <authorList>
            <person name="Liu Y.J."/>
            <person name="Jiang P.F."/>
            <person name="Han X.M."/>
            <person name="Li X.Y."/>
            <person name="Wang H.M."/>
            <person name="Wang Y.J."/>
            <person name="Wang X.X."/>
            <person name="Zeng Q.Y."/>
        </authorList>
    </citation>
    <scope>NUCLEOTIDE SEQUENCE [LARGE SCALE GENOMIC DNA]</scope>
    <source>
        <strain evidence="2">cv. PAL-ZL1</strain>
    </source>
</reference>
<keyword evidence="2" id="KW-1185">Reference proteome</keyword>
<comment type="caution">
    <text evidence="1">The sequence shown here is derived from an EMBL/GenBank/DDBJ whole genome shotgun (WGS) entry which is preliminary data.</text>
</comment>
<proteinExistence type="predicted"/>
<organism evidence="1 2">
    <name type="scientific">Populus alba</name>
    <name type="common">White poplar</name>
    <dbReference type="NCBI Taxonomy" id="43335"/>
    <lineage>
        <taxon>Eukaryota</taxon>
        <taxon>Viridiplantae</taxon>
        <taxon>Streptophyta</taxon>
        <taxon>Embryophyta</taxon>
        <taxon>Tracheophyta</taxon>
        <taxon>Spermatophyta</taxon>
        <taxon>Magnoliopsida</taxon>
        <taxon>eudicotyledons</taxon>
        <taxon>Gunneridae</taxon>
        <taxon>Pentapetalae</taxon>
        <taxon>rosids</taxon>
        <taxon>fabids</taxon>
        <taxon>Malpighiales</taxon>
        <taxon>Salicaceae</taxon>
        <taxon>Saliceae</taxon>
        <taxon>Populus</taxon>
    </lineage>
</organism>
<dbReference type="Proteomes" id="UP000309997">
    <property type="component" value="Unassembled WGS sequence"/>
</dbReference>
<sequence>MPAISATESITPPRGKAALNSLLVLNTRSHFAPGPSILPACAPPNFVKLKHLHLDDKGWMVQIQSQEKRAQSTSLGSQSFQQLTFEPTTRLYPSNHLNRKPAGYSPTPNSSNQSTTCRESDGSEFLT</sequence>